<feature type="active site" evidence="5">
    <location>
        <position position="288"/>
    </location>
</feature>
<protein>
    <submittedName>
        <fullName evidence="11">Aspartyl protease asp1</fullName>
    </submittedName>
</protein>
<dbReference type="Gene3D" id="2.40.70.10">
    <property type="entry name" value="Acid Proteases"/>
    <property type="match status" value="2"/>
</dbReference>
<dbReference type="OrthoDB" id="771136at2759"/>
<evidence type="ECO:0000256" key="1">
    <source>
        <dbReference type="ARBA" id="ARBA00007447"/>
    </source>
</evidence>
<keyword evidence="12" id="KW-1185">Reference proteome</keyword>
<reference evidence="11 12" key="1">
    <citation type="journal article" date="2017" name="Int. J. Parasitol.">
        <title>The genome of the protozoan parasite Cystoisospora suis and a reverse vaccinology approach to identify vaccine candidates.</title>
        <authorList>
            <person name="Palmieri N."/>
            <person name="Shrestha A."/>
            <person name="Ruttkowski B."/>
            <person name="Beck T."/>
            <person name="Vogl C."/>
            <person name="Tomley F."/>
            <person name="Blake D.P."/>
            <person name="Joachim A."/>
        </authorList>
    </citation>
    <scope>NUCLEOTIDE SEQUENCE [LARGE SCALE GENOMIC DNA]</scope>
    <source>
        <strain evidence="11 12">Wien I</strain>
    </source>
</reference>
<dbReference type="GeneID" id="94426339"/>
<dbReference type="Pfam" id="PF00026">
    <property type="entry name" value="Asp"/>
    <property type="match status" value="1"/>
</dbReference>
<keyword evidence="9" id="KW-0472">Membrane</keyword>
<dbReference type="EMBL" id="MIGC01001237">
    <property type="protein sequence ID" value="PHJ23222.1"/>
    <property type="molecule type" value="Genomic_DNA"/>
</dbReference>
<dbReference type="PRINTS" id="PR00792">
    <property type="entry name" value="PEPSIN"/>
</dbReference>
<feature type="domain" description="Peptidase A1" evidence="10">
    <location>
        <begin position="270"/>
        <end position="611"/>
    </location>
</feature>
<organism evidence="11 12">
    <name type="scientific">Cystoisospora suis</name>
    <dbReference type="NCBI Taxonomy" id="483139"/>
    <lineage>
        <taxon>Eukaryota</taxon>
        <taxon>Sar</taxon>
        <taxon>Alveolata</taxon>
        <taxon>Apicomplexa</taxon>
        <taxon>Conoidasida</taxon>
        <taxon>Coccidia</taxon>
        <taxon>Eucoccidiorida</taxon>
        <taxon>Eimeriorina</taxon>
        <taxon>Sarcocystidae</taxon>
        <taxon>Cystoisospora</taxon>
    </lineage>
</organism>
<dbReference type="FunFam" id="2.40.70.10:FF:000115">
    <property type="entry name" value="Lysosomal aspartic protease"/>
    <property type="match status" value="1"/>
</dbReference>
<evidence type="ECO:0000256" key="8">
    <source>
        <dbReference type="SAM" id="MobiDB-lite"/>
    </source>
</evidence>
<keyword evidence="2 7" id="KW-0645">Protease</keyword>
<evidence type="ECO:0000313" key="11">
    <source>
        <dbReference type="EMBL" id="PHJ23222.1"/>
    </source>
</evidence>
<dbReference type="PROSITE" id="PS00141">
    <property type="entry name" value="ASP_PROTEASE"/>
    <property type="match status" value="1"/>
</dbReference>
<evidence type="ECO:0000256" key="7">
    <source>
        <dbReference type="RuleBase" id="RU000454"/>
    </source>
</evidence>
<dbReference type="AlphaFoldDB" id="A0A2C6L6Z3"/>
<gene>
    <name evidence="11" type="ORF">CSUI_002930</name>
</gene>
<evidence type="ECO:0000313" key="12">
    <source>
        <dbReference type="Proteomes" id="UP000221165"/>
    </source>
</evidence>
<evidence type="ECO:0000256" key="6">
    <source>
        <dbReference type="PIRSR" id="PIRSR601461-2"/>
    </source>
</evidence>
<keyword evidence="9" id="KW-0812">Transmembrane</keyword>
<dbReference type="InterPro" id="IPR001969">
    <property type="entry name" value="Aspartic_peptidase_AS"/>
</dbReference>
<keyword evidence="6" id="KW-1015">Disulfide bond</keyword>
<dbReference type="PROSITE" id="PS51767">
    <property type="entry name" value="PEPTIDASE_A1"/>
    <property type="match status" value="1"/>
</dbReference>
<dbReference type="InterPro" id="IPR021109">
    <property type="entry name" value="Peptidase_aspartic_dom_sf"/>
</dbReference>
<evidence type="ECO:0000256" key="4">
    <source>
        <dbReference type="ARBA" id="ARBA00022801"/>
    </source>
</evidence>
<comment type="similarity">
    <text evidence="1 7">Belongs to the peptidase A1 family.</text>
</comment>
<evidence type="ECO:0000259" key="10">
    <source>
        <dbReference type="PROSITE" id="PS51767"/>
    </source>
</evidence>
<comment type="caution">
    <text evidence="11">The sequence shown here is derived from an EMBL/GenBank/DDBJ whole genome shotgun (WGS) entry which is preliminary data.</text>
</comment>
<feature type="active site" evidence="5">
    <location>
        <position position="470"/>
    </location>
</feature>
<dbReference type="SUPFAM" id="SSF50630">
    <property type="entry name" value="Acid proteases"/>
    <property type="match status" value="1"/>
</dbReference>
<dbReference type="RefSeq" id="XP_067924899.1">
    <property type="nucleotide sequence ID" value="XM_068063128.1"/>
</dbReference>
<evidence type="ECO:0000256" key="9">
    <source>
        <dbReference type="SAM" id="Phobius"/>
    </source>
</evidence>
<dbReference type="InterPro" id="IPR001461">
    <property type="entry name" value="Aspartic_peptidase_A1"/>
</dbReference>
<evidence type="ECO:0000256" key="2">
    <source>
        <dbReference type="ARBA" id="ARBA00022670"/>
    </source>
</evidence>
<dbReference type="InterPro" id="IPR033121">
    <property type="entry name" value="PEPTIDASE_A1"/>
</dbReference>
<dbReference type="GO" id="GO:0016485">
    <property type="term" value="P:protein processing"/>
    <property type="evidence" value="ECO:0007669"/>
    <property type="project" value="UniProtKB-ARBA"/>
</dbReference>
<name>A0A2C6L6Z3_9APIC</name>
<keyword evidence="3 7" id="KW-0064">Aspartyl protease</keyword>
<evidence type="ECO:0000256" key="3">
    <source>
        <dbReference type="ARBA" id="ARBA00022750"/>
    </source>
</evidence>
<dbReference type="VEuPathDB" id="ToxoDB:CSUI_002930"/>
<feature type="disulfide bond" evidence="6">
    <location>
        <begin position="301"/>
        <end position="305"/>
    </location>
</feature>
<evidence type="ECO:0000256" key="5">
    <source>
        <dbReference type="PIRSR" id="PIRSR601461-1"/>
    </source>
</evidence>
<feature type="region of interest" description="Disordered" evidence="8">
    <location>
        <begin position="155"/>
        <end position="183"/>
    </location>
</feature>
<dbReference type="Proteomes" id="UP000221165">
    <property type="component" value="Unassembled WGS sequence"/>
</dbReference>
<keyword evidence="4 7" id="KW-0378">Hydrolase</keyword>
<keyword evidence="9" id="KW-1133">Transmembrane helix</keyword>
<dbReference type="GO" id="GO:0004190">
    <property type="term" value="F:aspartic-type endopeptidase activity"/>
    <property type="evidence" value="ECO:0007669"/>
    <property type="project" value="UniProtKB-KW"/>
</dbReference>
<proteinExistence type="inferred from homology"/>
<sequence>MAAASSSVRGILTSPIRCEDGSSSLYASLLSADPSSVSSPASAQEKEASSRGCNRTQEFWVKSKCRLRHFLREIVLSSWKRTRLVFSGFGRDNKDRRLNSGLFMRVCFLCLFLGAIFFTLYGFVRLQSNGDDSRTPVQSPSLSDLSFDRLRGRTNSRVIPPVGSGSEFPGEGTPSDYPHSSPELQWLQDSVSGDYLPSLVSSSLKNGEVAIMPMRKMKPLREIGWERNTVLVPQLHQHLKDTLERHEKATQREPGDGDDISIHDYMNAQYYTEIYLGSPGQKVRVVVDTGSSDLWACSKKCGVFCMLHKTYDHDKSSTYEEDGTEYRVQYASGPVGGFLSNDQVTLASLRVENYLFAEADDLSGLGTAFFFGKFDGILGMGFPTLATKGLKPFMQAALEQRVVKRWMFAFYLSSENGVDGELALGGVNEDRFIGDINFSPVVDERYWMINTKGLKCDGELVAPTTKMVIDSGTSLIAGPLDEVTRIAAMVGAFKVPLLPAGTFFISCDKAKVLRDFVVEVGGQDYPIRVKDLIIPVSTSQGTPCLFGMMGLKALEGHKKKQHEDFEEEERRLSRFVASARGSIGRTWILGDLFMRNVYTVFDYDNKQIGFAMLRK</sequence>
<accession>A0A2C6L6Z3</accession>
<dbReference type="PANTHER" id="PTHR47966">
    <property type="entry name" value="BETA-SITE APP-CLEAVING ENZYME, ISOFORM A-RELATED"/>
    <property type="match status" value="1"/>
</dbReference>
<dbReference type="PANTHER" id="PTHR47966:SF51">
    <property type="entry name" value="BETA-SITE APP-CLEAVING ENZYME, ISOFORM A-RELATED"/>
    <property type="match status" value="1"/>
</dbReference>
<feature type="transmembrane region" description="Helical" evidence="9">
    <location>
        <begin position="102"/>
        <end position="124"/>
    </location>
</feature>